<dbReference type="Pfam" id="PF10609">
    <property type="entry name" value="ParA"/>
    <property type="match status" value="1"/>
</dbReference>
<evidence type="ECO:0000313" key="3">
    <source>
        <dbReference type="EMBL" id="BAZ93891.1"/>
    </source>
</evidence>
<dbReference type="KEGG" id="ttc:FOKN1_1495"/>
<keyword evidence="4" id="KW-1185">Reference proteome</keyword>
<dbReference type="PIRSF" id="PIRSF003092">
    <property type="entry name" value="MinD"/>
    <property type="match status" value="1"/>
</dbReference>
<keyword evidence="1" id="KW-0547">Nucleotide-binding</keyword>
<gene>
    <name evidence="3" type="ORF">FOKN1_1495</name>
</gene>
<dbReference type="GO" id="GO:0051782">
    <property type="term" value="P:negative regulation of cell division"/>
    <property type="evidence" value="ECO:0007669"/>
    <property type="project" value="TreeGrafter"/>
</dbReference>
<evidence type="ECO:0000256" key="1">
    <source>
        <dbReference type="ARBA" id="ARBA00022741"/>
    </source>
</evidence>
<proteinExistence type="predicted"/>
<dbReference type="CDD" id="cd02038">
    <property type="entry name" value="FlhG-like"/>
    <property type="match status" value="1"/>
</dbReference>
<dbReference type="Gene3D" id="3.40.50.300">
    <property type="entry name" value="P-loop containing nucleotide triphosphate hydrolases"/>
    <property type="match status" value="1"/>
</dbReference>
<dbReference type="PANTHER" id="PTHR43384:SF4">
    <property type="entry name" value="CELLULOSE BIOSYNTHESIS PROTEIN BCSQ-RELATED"/>
    <property type="match status" value="1"/>
</dbReference>
<dbReference type="OrthoDB" id="9816297at2"/>
<accession>A0A1Z4VQI6</accession>
<dbReference type="InterPro" id="IPR025501">
    <property type="entry name" value="MinD_FleN"/>
</dbReference>
<dbReference type="InterPro" id="IPR027417">
    <property type="entry name" value="P-loop_NTPase"/>
</dbReference>
<dbReference type="InterPro" id="IPR033875">
    <property type="entry name" value="FlhG"/>
</dbReference>
<dbReference type="GO" id="GO:0005829">
    <property type="term" value="C:cytosol"/>
    <property type="evidence" value="ECO:0007669"/>
    <property type="project" value="TreeGrafter"/>
</dbReference>
<dbReference type="AlphaFoldDB" id="A0A1Z4VQI6"/>
<name>A0A1Z4VQI6_9GAMM</name>
<dbReference type="PANTHER" id="PTHR43384">
    <property type="entry name" value="SEPTUM SITE-DETERMINING PROTEIN MIND HOMOLOG, CHLOROPLASTIC-RELATED"/>
    <property type="match status" value="1"/>
</dbReference>
<dbReference type="Proteomes" id="UP000218765">
    <property type="component" value="Chromosome"/>
</dbReference>
<protein>
    <submittedName>
        <fullName evidence="3">Cobyrinic acid a, c-diamide synthase</fullName>
    </submittedName>
</protein>
<dbReference type="SUPFAM" id="SSF52540">
    <property type="entry name" value="P-loop containing nucleoside triphosphate hydrolases"/>
    <property type="match status" value="1"/>
</dbReference>
<dbReference type="GO" id="GO:0016887">
    <property type="term" value="F:ATP hydrolysis activity"/>
    <property type="evidence" value="ECO:0007669"/>
    <property type="project" value="TreeGrafter"/>
</dbReference>
<dbReference type="InterPro" id="IPR033756">
    <property type="entry name" value="YlxH/NBP35"/>
</dbReference>
<organism evidence="3 4">
    <name type="scientific">Thiohalobacter thiocyanaticus</name>
    <dbReference type="NCBI Taxonomy" id="585455"/>
    <lineage>
        <taxon>Bacteria</taxon>
        <taxon>Pseudomonadati</taxon>
        <taxon>Pseudomonadota</taxon>
        <taxon>Gammaproteobacteria</taxon>
        <taxon>Thiohalobacterales</taxon>
        <taxon>Thiohalobacteraceae</taxon>
        <taxon>Thiohalobacter</taxon>
    </lineage>
</organism>
<dbReference type="InterPro" id="IPR050625">
    <property type="entry name" value="ParA/MinD_ATPase"/>
</dbReference>
<sequence length="288" mass="30903">MDQAAGLRSMTQPKPVRVIAVTSGKGGVGKTNVSVNLAVALADSGRNVMLMDADLGLANVDVMLGLHPEYDLSHVIDGSRTLEEVIVPGPAGLQIVPAASGTQQMAQLSPAEHAGVIRAFSELSQPLDTLIVDTAAGIADSVVSFVRASQEVIVVVCDEPASITDAYALIKVLNRDHGAQRFRVLANMAHSAQEGRDLFNKISRVTERYLDVTLEFMGAVPYDDYLRKAIKRQKPVVDAYPRSRAAMAFKNLAQKADNWPIPTGAAGHLEFFVERLITSSSGQMEVLP</sequence>
<dbReference type="GO" id="GO:0005524">
    <property type="term" value="F:ATP binding"/>
    <property type="evidence" value="ECO:0007669"/>
    <property type="project" value="UniProtKB-KW"/>
</dbReference>
<reference evidence="3 4" key="1">
    <citation type="submission" date="2017-05" db="EMBL/GenBank/DDBJ databases">
        <title>Thiocyanate degradation by Thiohalobacter thiocyanaticus FOKN1.</title>
        <authorList>
            <person name="Oshiki M."/>
            <person name="Fukushima T."/>
            <person name="Kawano S."/>
            <person name="Nakagawa J."/>
        </authorList>
    </citation>
    <scope>NUCLEOTIDE SEQUENCE [LARGE SCALE GENOMIC DNA]</scope>
    <source>
        <strain evidence="3 4">FOKN1</strain>
    </source>
</reference>
<keyword evidence="2" id="KW-0067">ATP-binding</keyword>
<evidence type="ECO:0000313" key="4">
    <source>
        <dbReference type="Proteomes" id="UP000218765"/>
    </source>
</evidence>
<dbReference type="GO" id="GO:0009898">
    <property type="term" value="C:cytoplasmic side of plasma membrane"/>
    <property type="evidence" value="ECO:0007669"/>
    <property type="project" value="TreeGrafter"/>
</dbReference>
<dbReference type="FunFam" id="3.40.50.300:FF:000158">
    <property type="entry name" value="Site-determining protein"/>
    <property type="match status" value="1"/>
</dbReference>
<dbReference type="EMBL" id="AP018052">
    <property type="protein sequence ID" value="BAZ93891.1"/>
    <property type="molecule type" value="Genomic_DNA"/>
</dbReference>
<evidence type="ECO:0000256" key="2">
    <source>
        <dbReference type="ARBA" id="ARBA00022840"/>
    </source>
</evidence>